<evidence type="ECO:0000313" key="7">
    <source>
        <dbReference type="Proteomes" id="UP001152320"/>
    </source>
</evidence>
<dbReference type="OrthoDB" id="18134at2759"/>
<keyword evidence="2" id="KW-0472">Membrane</keyword>
<dbReference type="InterPro" id="IPR038060">
    <property type="entry name" value="C12orf66-like_central_sf"/>
</dbReference>
<comment type="subcellular location">
    <subcellularLocation>
        <location evidence="1">Lysosome membrane</location>
    </subcellularLocation>
</comment>
<evidence type="ECO:0000256" key="4">
    <source>
        <dbReference type="ARBA" id="ARBA00060863"/>
    </source>
</evidence>
<dbReference type="GO" id="GO:0034198">
    <property type="term" value="P:cellular response to amino acid starvation"/>
    <property type="evidence" value="ECO:0007669"/>
    <property type="project" value="TreeGrafter"/>
</dbReference>
<dbReference type="Pfam" id="PF09404">
    <property type="entry name" value="C12orf66_like"/>
    <property type="match status" value="1"/>
</dbReference>
<dbReference type="Proteomes" id="UP001152320">
    <property type="component" value="Chromosome 13"/>
</dbReference>
<dbReference type="PANTHER" id="PTHR31581:SF1">
    <property type="entry name" value="KICSTOR SUBUNIT 2"/>
    <property type="match status" value="1"/>
</dbReference>
<organism evidence="6 7">
    <name type="scientific">Holothuria leucospilota</name>
    <name type="common">Black long sea cucumber</name>
    <name type="synonym">Mertensiothuria leucospilota</name>
    <dbReference type="NCBI Taxonomy" id="206669"/>
    <lineage>
        <taxon>Eukaryota</taxon>
        <taxon>Metazoa</taxon>
        <taxon>Echinodermata</taxon>
        <taxon>Eleutherozoa</taxon>
        <taxon>Echinozoa</taxon>
        <taxon>Holothuroidea</taxon>
        <taxon>Aspidochirotacea</taxon>
        <taxon>Aspidochirotida</taxon>
        <taxon>Holothuriidae</taxon>
        <taxon>Holothuria</taxon>
    </lineage>
</organism>
<dbReference type="GO" id="GO:0005765">
    <property type="term" value="C:lysosomal membrane"/>
    <property type="evidence" value="ECO:0007669"/>
    <property type="project" value="UniProtKB-SubCell"/>
</dbReference>
<gene>
    <name evidence="6" type="ORF">HOLleu_27561</name>
</gene>
<accession>A0A9Q1BQR4</accession>
<dbReference type="AlphaFoldDB" id="A0A9Q1BQR4"/>
<keyword evidence="7" id="KW-1185">Reference proteome</keyword>
<evidence type="ECO:0000256" key="2">
    <source>
        <dbReference type="ARBA" id="ARBA00023136"/>
    </source>
</evidence>
<name>A0A9Q1BQR4_HOLLE</name>
<dbReference type="SUPFAM" id="SSF160651">
    <property type="entry name" value="FLJ32549 C-terminal domain-like"/>
    <property type="match status" value="1"/>
</dbReference>
<dbReference type="Gene3D" id="1.10.3450.30">
    <property type="match status" value="1"/>
</dbReference>
<evidence type="ECO:0000256" key="5">
    <source>
        <dbReference type="ARBA" id="ARBA00072667"/>
    </source>
</evidence>
<comment type="similarity">
    <text evidence="4">Belongs to the KICS2 family.</text>
</comment>
<dbReference type="GO" id="GO:1904262">
    <property type="term" value="P:negative regulation of TORC1 signaling"/>
    <property type="evidence" value="ECO:0007669"/>
    <property type="project" value="TreeGrafter"/>
</dbReference>
<dbReference type="InterPro" id="IPR018544">
    <property type="entry name" value="KICS_2"/>
</dbReference>
<dbReference type="FunFam" id="1.10.3450.30:FF:000001">
    <property type="entry name" value="KICSTOR complex protein C12orf66 homolog"/>
    <property type="match status" value="1"/>
</dbReference>
<dbReference type="GO" id="GO:0061462">
    <property type="term" value="P:protein localization to lysosome"/>
    <property type="evidence" value="ECO:0007669"/>
    <property type="project" value="TreeGrafter"/>
</dbReference>
<keyword evidence="3" id="KW-0458">Lysosome</keyword>
<reference evidence="6" key="1">
    <citation type="submission" date="2021-10" db="EMBL/GenBank/DDBJ databases">
        <title>Tropical sea cucumber genome reveals ecological adaptation and Cuvierian tubules defense mechanism.</title>
        <authorList>
            <person name="Chen T."/>
        </authorList>
    </citation>
    <scope>NUCLEOTIDE SEQUENCE</scope>
    <source>
        <strain evidence="6">Nanhai2018</strain>
        <tissue evidence="6">Muscle</tissue>
    </source>
</reference>
<sequence>MAMSSVLEVCETDGTVEWSTCKTEETFLEDVIRPFILFNFDRIKELLDKEKSERISQSPLWISLLNVIHNMSLAEKNYLALTFLEQRWFGRRESGKGIYTTAVTELQRIEQRRSPNISQKANQNALEYLIIHLAEQMGAYVRAKQEMMDYYVKLCGIGLQKIETDFSDMLNILKAIISRYSKSFHHPILIPLRNSWNYETDIMASLLEARIQMSNWQFLPSLLKLHDAHTKLEAWGVPFKTKEPKKKLSALITIKNNSIPPLISWLVKFFLTLLSKFSFYFHETLSKQALPGDMKMYLSNLSVDYYSKVVAFQKKTDASYIILVFDTHGTDYTGHGYHFPVGYREPPKGLDSFPAVFSYPRDKPIHLWPNVIMLLSEPASGSHGERPVYFYDEVQQITYFITKVDVRMSLLLVFESKKLEKDTTISNFLQDMSSCLRGTRLLSSLKQGSKN</sequence>
<evidence type="ECO:0000256" key="3">
    <source>
        <dbReference type="ARBA" id="ARBA00023228"/>
    </source>
</evidence>
<dbReference type="SUPFAM" id="SSF158548">
    <property type="entry name" value="FLJ32549 domain-like"/>
    <property type="match status" value="1"/>
</dbReference>
<dbReference type="EMBL" id="JAIZAY010000013">
    <property type="protein sequence ID" value="KAJ8030983.1"/>
    <property type="molecule type" value="Genomic_DNA"/>
</dbReference>
<proteinExistence type="inferred from homology"/>
<protein>
    <recommendedName>
        <fullName evidence="5">KICSTOR subunit 2</fullName>
    </recommendedName>
</protein>
<comment type="caution">
    <text evidence="6">The sequence shown here is derived from an EMBL/GenBank/DDBJ whole genome shotgun (WGS) entry which is preliminary data.</text>
</comment>
<evidence type="ECO:0000256" key="1">
    <source>
        <dbReference type="ARBA" id="ARBA00004656"/>
    </source>
</evidence>
<evidence type="ECO:0000313" key="6">
    <source>
        <dbReference type="EMBL" id="KAJ8030983.1"/>
    </source>
</evidence>
<dbReference type="GO" id="GO:0042149">
    <property type="term" value="P:cellular response to glucose starvation"/>
    <property type="evidence" value="ECO:0007669"/>
    <property type="project" value="TreeGrafter"/>
</dbReference>
<dbReference type="PANTHER" id="PTHR31581">
    <property type="entry name" value="KICSTOR COMPLEX PROTEIN C12ORF66"/>
    <property type="match status" value="1"/>
</dbReference>